<evidence type="ECO:0000313" key="1">
    <source>
        <dbReference type="EMBL" id="KKM62312.1"/>
    </source>
</evidence>
<comment type="caution">
    <text evidence="1">The sequence shown here is derived from an EMBL/GenBank/DDBJ whole genome shotgun (WGS) entry which is preliminary data.</text>
</comment>
<proteinExistence type="predicted"/>
<protein>
    <submittedName>
        <fullName evidence="1">Uncharacterized protein</fullName>
    </submittedName>
</protein>
<organism evidence="1">
    <name type="scientific">marine sediment metagenome</name>
    <dbReference type="NCBI Taxonomy" id="412755"/>
    <lineage>
        <taxon>unclassified sequences</taxon>
        <taxon>metagenomes</taxon>
        <taxon>ecological metagenomes</taxon>
    </lineage>
</organism>
<dbReference type="EMBL" id="LAZR01011321">
    <property type="protein sequence ID" value="KKM62312.1"/>
    <property type="molecule type" value="Genomic_DNA"/>
</dbReference>
<accession>A0A0F9LZ82</accession>
<dbReference type="AlphaFoldDB" id="A0A0F9LZ82"/>
<name>A0A0F9LZ82_9ZZZZ</name>
<sequence length="785" mass="92588">MIEKGKDTSICCNYCGWKVPHDFIQRIKENAGSLFCEFCGIDIESNINKTSEKDNKENLKSIKKSMVSENSNWQKSQKFSVRLIIKDEDFPKIFKENLIIVISRLIYIYIRIWEQETNTLASRETITKSSFYNLACKIKPIIDRKVSNNFLGNLHKINIEEFEDWLRLLQKKLHTDESYLNHFKIFLLWLLKIVIKLISEMWEMKNIPTFHSTILNDLKNYNFSFATIEEEIRVGTNDITDNNATRLIKTIINQIYENKRALEQYNFRQKETNEFTFLKGKDIFYPQLEVLGSISPYNLGKFLGVSRSKARNWLKALDHNKIIKLPDLEFRKIRATIFRFFQGDGESIVKSRQIIKYAIETYMDKFYNSIDFITKIVLFLDECAIWEKIEQSKGDPHSLLSISKRMGMNQNYLLEIKKRIKNSKSNQFSKFFTLSTNILLLKYSNFKFKNRKSYEKFKTRALDIIFQEMVQQGIFSDENAELMKRQYSGLVYTLYALTKAKSKRFSLLKSKPENTGKDKKGIYTLSDLSRKIGGRKLLADYLLYEIFISRETLAEIKNHLDENKGYAPIECEFALNLLNEIPRIRLGQRPSYVGRLSHPILENFFRKLWLKLGIKSKHEFKFNYPNSVHRIDSALDVSKQQKLRDLLKSSSYSSLSKFKSLFIDYTIPNLVRCNLCVLNKISPEKKYLAKNRSVILVFYGIYSEKIFKTLQKKLNSLKLDYKKNIHFMDITEFIQLFTNNVDDLRELDEINTLIKKALDDDNEEALEELERKADDAFYDLSKYNK</sequence>
<gene>
    <name evidence="1" type="ORF">LCGC14_1522960</name>
</gene>
<reference evidence="1" key="1">
    <citation type="journal article" date="2015" name="Nature">
        <title>Complex archaea that bridge the gap between prokaryotes and eukaryotes.</title>
        <authorList>
            <person name="Spang A."/>
            <person name="Saw J.H."/>
            <person name="Jorgensen S.L."/>
            <person name="Zaremba-Niedzwiedzka K."/>
            <person name="Martijn J."/>
            <person name="Lind A.E."/>
            <person name="van Eijk R."/>
            <person name="Schleper C."/>
            <person name="Guy L."/>
            <person name="Ettema T.J."/>
        </authorList>
    </citation>
    <scope>NUCLEOTIDE SEQUENCE</scope>
</reference>